<keyword evidence="3" id="KW-1185">Reference proteome</keyword>
<keyword evidence="1" id="KW-0472">Membrane</keyword>
<dbReference type="Proteomes" id="UP000662200">
    <property type="component" value="Unassembled WGS sequence"/>
</dbReference>
<dbReference type="AlphaFoldDB" id="A0A8J3BM72"/>
<dbReference type="Pfam" id="PF19744">
    <property type="entry name" value="DUF6232"/>
    <property type="match status" value="1"/>
</dbReference>
<reference evidence="2" key="2">
    <citation type="submission" date="2020-09" db="EMBL/GenBank/DDBJ databases">
        <authorList>
            <person name="Sun Q."/>
            <person name="Ohkuma M."/>
        </authorList>
    </citation>
    <scope>NUCLEOTIDE SEQUENCE</scope>
    <source>
        <strain evidence="2">JCM 3091</strain>
    </source>
</reference>
<keyword evidence="1" id="KW-0812">Transmembrane</keyword>
<dbReference type="InterPro" id="IPR045629">
    <property type="entry name" value="DUF6232"/>
</dbReference>
<name>A0A8J3BM72_9ACTN</name>
<accession>A0A8J3BM72</accession>
<keyword evidence="1" id="KW-1133">Transmembrane helix</keyword>
<sequence length="150" mass="16543">MDRMHYRDSRVTVTAAGIETDGRHIPLAELTEVWHRRGGRSWRRVAGRATLGLVIGVPAALGLAAVAVALALRLSGMAMAVVVGAALVVGLVTAPLADLVLEHLDRAYARGAREWEIWGRWRGTEVLLLRTRDRQKFGQVYRAIERAAER</sequence>
<proteinExistence type="predicted"/>
<organism evidence="2 3">
    <name type="scientific">Pilimelia terevasa</name>
    <dbReference type="NCBI Taxonomy" id="53372"/>
    <lineage>
        <taxon>Bacteria</taxon>
        <taxon>Bacillati</taxon>
        <taxon>Actinomycetota</taxon>
        <taxon>Actinomycetes</taxon>
        <taxon>Micromonosporales</taxon>
        <taxon>Micromonosporaceae</taxon>
        <taxon>Pilimelia</taxon>
    </lineage>
</organism>
<comment type="caution">
    <text evidence="2">The sequence shown here is derived from an EMBL/GenBank/DDBJ whole genome shotgun (WGS) entry which is preliminary data.</text>
</comment>
<dbReference type="EMBL" id="BMQC01000002">
    <property type="protein sequence ID" value="GGK19261.1"/>
    <property type="molecule type" value="Genomic_DNA"/>
</dbReference>
<protein>
    <submittedName>
        <fullName evidence="2">Uncharacterized protein</fullName>
    </submittedName>
</protein>
<feature type="transmembrane region" description="Helical" evidence="1">
    <location>
        <begin position="78"/>
        <end position="101"/>
    </location>
</feature>
<reference evidence="2" key="1">
    <citation type="journal article" date="2014" name="Int. J. Syst. Evol. Microbiol.">
        <title>Complete genome sequence of Corynebacterium casei LMG S-19264T (=DSM 44701T), isolated from a smear-ripened cheese.</title>
        <authorList>
            <consortium name="US DOE Joint Genome Institute (JGI-PGF)"/>
            <person name="Walter F."/>
            <person name="Albersmeier A."/>
            <person name="Kalinowski J."/>
            <person name="Ruckert C."/>
        </authorList>
    </citation>
    <scope>NUCLEOTIDE SEQUENCE</scope>
    <source>
        <strain evidence="2">JCM 3091</strain>
    </source>
</reference>
<evidence type="ECO:0000313" key="2">
    <source>
        <dbReference type="EMBL" id="GGK19261.1"/>
    </source>
</evidence>
<feature type="transmembrane region" description="Helical" evidence="1">
    <location>
        <begin position="45"/>
        <end position="72"/>
    </location>
</feature>
<evidence type="ECO:0000313" key="3">
    <source>
        <dbReference type="Proteomes" id="UP000662200"/>
    </source>
</evidence>
<evidence type="ECO:0000256" key="1">
    <source>
        <dbReference type="SAM" id="Phobius"/>
    </source>
</evidence>
<gene>
    <name evidence="2" type="ORF">GCM10010124_09800</name>
</gene>